<evidence type="ECO:0000256" key="6">
    <source>
        <dbReference type="SAM" id="Phobius"/>
    </source>
</evidence>
<evidence type="ECO:0000313" key="9">
    <source>
        <dbReference type="EMBL" id="KAF3084843.1"/>
    </source>
</evidence>
<sequence>MNVDSNTGPSASDSPYYLDSIAGGDVSRNAPQAEPRPELAPGFESKSKPRLNGNRHLREFVRLLQCELCHKILRQPLALPCGETLCRSCLPPFRDRRNISYPNQPNRRKGFLCPFQSCKGQEHSLADCNLNITLANILAIVDTALSASVSASLDKHRNPLAEVDGHGEELDIAPAALCLLESSVSLLEAYELAQAGLLPFNSDFPTQMDGRLSDETKFLEQQIVGSILLRIRPELDCQVCYNFLRLPITTSCGHTFCQVCLKQVRDRSNLCPFCRRSLSPYQTVVEEKANRRMRALLSYLFSDDVAARDDQAAEDPQNETNQVPIFACAMTFPRVPMFLHIFEPRYRLMLQKVISNGSRSFGMVSHRRGPVPSADGDFDAPFTRYGTMLYVTDLQMFPDGRSLVETIGTYRFKIVSYTWQDGYPMAMVERIEDIAYADEENMEMMERMLDATPGNATTLASLSHLPTQELHRQGLEFVNSMRTSSTGWFADRIINAYGQPPQDPAIFPFWVATLLPVHEREKYLVLVSTSVRERLKLVTVWMRSMQQRSWRTQWFLYHLLNRLPIIGIFFAAIYFFFANRKDFAKHQTVVSDNLSIYFIGTMIAIIATATVFSRAR</sequence>
<evidence type="ECO:0000259" key="8">
    <source>
        <dbReference type="PROSITE" id="PS51787"/>
    </source>
</evidence>
<dbReference type="Gene3D" id="1.20.58.1480">
    <property type="match status" value="1"/>
</dbReference>
<dbReference type="PROSITE" id="PS51787">
    <property type="entry name" value="LON_N"/>
    <property type="match status" value="1"/>
</dbReference>
<dbReference type="SUPFAM" id="SSF57850">
    <property type="entry name" value="RING/U-box"/>
    <property type="match status" value="2"/>
</dbReference>
<keyword evidence="1" id="KW-0479">Metal-binding</keyword>
<dbReference type="GO" id="GO:0061630">
    <property type="term" value="F:ubiquitin protein ligase activity"/>
    <property type="evidence" value="ECO:0007669"/>
    <property type="project" value="TreeGrafter"/>
</dbReference>
<evidence type="ECO:0000259" key="7">
    <source>
        <dbReference type="PROSITE" id="PS50089"/>
    </source>
</evidence>
<dbReference type="InterPro" id="IPR046336">
    <property type="entry name" value="Lon_prtase_N_sf"/>
</dbReference>
<reference evidence="9 10" key="1">
    <citation type="submission" date="2019-06" db="EMBL/GenBank/DDBJ databases">
        <authorList>
            <person name="Palmer J.M."/>
        </authorList>
    </citation>
    <scope>NUCLEOTIDE SEQUENCE [LARGE SCALE GENOMIC DNA]</scope>
    <source>
        <strain evidence="9 10">TWF102</strain>
    </source>
</reference>
<dbReference type="GO" id="GO:0008270">
    <property type="term" value="F:zinc ion binding"/>
    <property type="evidence" value="ECO:0007669"/>
    <property type="project" value="UniProtKB-KW"/>
</dbReference>
<dbReference type="Gene3D" id="2.30.130.40">
    <property type="entry name" value="LON domain-like"/>
    <property type="match status" value="1"/>
</dbReference>
<feature type="domain" description="Lon N-terminal" evidence="8">
    <location>
        <begin position="315"/>
        <end position="546"/>
    </location>
</feature>
<keyword evidence="6" id="KW-0472">Membrane</keyword>
<evidence type="ECO:0000256" key="4">
    <source>
        <dbReference type="PROSITE-ProRule" id="PRU00175"/>
    </source>
</evidence>
<proteinExistence type="predicted"/>
<accession>A0A7C8J2G7</accession>
<dbReference type="SMART" id="SM00184">
    <property type="entry name" value="RING"/>
    <property type="match status" value="2"/>
</dbReference>
<name>A0A7C8J2G7_ORBOL</name>
<feature type="transmembrane region" description="Helical" evidence="6">
    <location>
        <begin position="596"/>
        <end position="615"/>
    </location>
</feature>
<keyword evidence="3" id="KW-0862">Zinc</keyword>
<dbReference type="InterPro" id="IPR001841">
    <property type="entry name" value="Znf_RING"/>
</dbReference>
<evidence type="ECO:0000256" key="5">
    <source>
        <dbReference type="SAM" id="MobiDB-lite"/>
    </source>
</evidence>
<organism evidence="9 10">
    <name type="scientific">Orbilia oligospora</name>
    <name type="common">Nematode-trapping fungus</name>
    <name type="synonym">Arthrobotrys oligospora</name>
    <dbReference type="NCBI Taxonomy" id="2813651"/>
    <lineage>
        <taxon>Eukaryota</taxon>
        <taxon>Fungi</taxon>
        <taxon>Dikarya</taxon>
        <taxon>Ascomycota</taxon>
        <taxon>Pezizomycotina</taxon>
        <taxon>Orbiliomycetes</taxon>
        <taxon>Orbiliales</taxon>
        <taxon>Orbiliaceae</taxon>
        <taxon>Orbilia</taxon>
    </lineage>
</organism>
<evidence type="ECO:0000256" key="2">
    <source>
        <dbReference type="ARBA" id="ARBA00022771"/>
    </source>
</evidence>
<feature type="compositionally biased region" description="Polar residues" evidence="5">
    <location>
        <begin position="1"/>
        <end position="13"/>
    </location>
</feature>
<dbReference type="InterPro" id="IPR017907">
    <property type="entry name" value="Znf_RING_CS"/>
</dbReference>
<dbReference type="AlphaFoldDB" id="A0A7C8J2G7"/>
<evidence type="ECO:0000256" key="3">
    <source>
        <dbReference type="ARBA" id="ARBA00022833"/>
    </source>
</evidence>
<dbReference type="Pfam" id="PF13923">
    <property type="entry name" value="zf-C3HC4_2"/>
    <property type="match status" value="1"/>
</dbReference>
<dbReference type="PANTHER" id="PTHR23327:SF42">
    <property type="entry name" value="LON PEPTIDASE N-TERMINAL DOMAIN AND RING FINGER PROTEIN C14F5.10C"/>
    <property type="match status" value="1"/>
</dbReference>
<dbReference type="SUPFAM" id="SSF88697">
    <property type="entry name" value="PUA domain-like"/>
    <property type="match status" value="1"/>
</dbReference>
<dbReference type="PROSITE" id="PS50089">
    <property type="entry name" value="ZF_RING_2"/>
    <property type="match status" value="1"/>
</dbReference>
<dbReference type="PANTHER" id="PTHR23327">
    <property type="entry name" value="RING FINGER PROTEIN 127"/>
    <property type="match status" value="1"/>
</dbReference>
<protein>
    <submittedName>
        <fullName evidence="9">Uncharacterized protein</fullName>
    </submittedName>
</protein>
<comment type="caution">
    <text evidence="9">The sequence shown here is derived from an EMBL/GenBank/DDBJ whole genome shotgun (WGS) entry which is preliminary data.</text>
</comment>
<keyword evidence="6" id="KW-1133">Transmembrane helix</keyword>
<dbReference type="InterPro" id="IPR013083">
    <property type="entry name" value="Znf_RING/FYVE/PHD"/>
</dbReference>
<keyword evidence="2 4" id="KW-0863">Zinc-finger</keyword>
<evidence type="ECO:0000256" key="1">
    <source>
        <dbReference type="ARBA" id="ARBA00022723"/>
    </source>
</evidence>
<dbReference type="Pfam" id="PF02190">
    <property type="entry name" value="LON_substr_bdg"/>
    <property type="match status" value="1"/>
</dbReference>
<dbReference type="EMBL" id="WIQW01000095">
    <property type="protein sequence ID" value="KAF3084843.1"/>
    <property type="molecule type" value="Genomic_DNA"/>
</dbReference>
<gene>
    <name evidence="9" type="ORF">TWF102_011793</name>
</gene>
<feature type="domain" description="RING-type" evidence="7">
    <location>
        <begin position="237"/>
        <end position="275"/>
    </location>
</feature>
<feature type="transmembrane region" description="Helical" evidence="6">
    <location>
        <begin position="554"/>
        <end position="576"/>
    </location>
</feature>
<dbReference type="Proteomes" id="UP000475325">
    <property type="component" value="Unassembled WGS sequence"/>
</dbReference>
<evidence type="ECO:0000313" key="10">
    <source>
        <dbReference type="Proteomes" id="UP000475325"/>
    </source>
</evidence>
<dbReference type="Gene3D" id="3.30.40.10">
    <property type="entry name" value="Zinc/RING finger domain, C3HC4 (zinc finger)"/>
    <property type="match status" value="2"/>
</dbReference>
<feature type="region of interest" description="Disordered" evidence="5">
    <location>
        <begin position="1"/>
        <end position="51"/>
    </location>
</feature>
<dbReference type="InterPro" id="IPR015947">
    <property type="entry name" value="PUA-like_sf"/>
</dbReference>
<keyword evidence="6" id="KW-0812">Transmembrane</keyword>
<dbReference type="PROSITE" id="PS00518">
    <property type="entry name" value="ZF_RING_1"/>
    <property type="match status" value="1"/>
</dbReference>
<dbReference type="InterPro" id="IPR003111">
    <property type="entry name" value="Lon_prtase_N"/>
</dbReference>
<dbReference type="SMART" id="SM00464">
    <property type="entry name" value="LON"/>
    <property type="match status" value="1"/>
</dbReference>